<feature type="compositionally biased region" description="Low complexity" evidence="4">
    <location>
        <begin position="887"/>
        <end position="900"/>
    </location>
</feature>
<evidence type="ECO:0000313" key="7">
    <source>
        <dbReference type="EMBL" id="PWI75150.1"/>
    </source>
</evidence>
<gene>
    <name evidence="7" type="ORF">PCL_05808</name>
</gene>
<dbReference type="PANTHER" id="PTHR33973">
    <property type="entry name" value="OS07G0153300 PROTEIN"/>
    <property type="match status" value="1"/>
</dbReference>
<comment type="caution">
    <text evidence="7">The sequence shown here is derived from an EMBL/GenBank/DDBJ whole genome shotgun (WGS) entry which is preliminary data.</text>
</comment>
<dbReference type="InterPro" id="IPR006913">
    <property type="entry name" value="CENP-V/GFA"/>
</dbReference>
<dbReference type="EMBL" id="LCWV01000002">
    <property type="protein sequence ID" value="PWI75150.1"/>
    <property type="molecule type" value="Genomic_DNA"/>
</dbReference>
<organism evidence="7 8">
    <name type="scientific">Purpureocillium lilacinum</name>
    <name type="common">Paecilomyces lilacinus</name>
    <dbReference type="NCBI Taxonomy" id="33203"/>
    <lineage>
        <taxon>Eukaryota</taxon>
        <taxon>Fungi</taxon>
        <taxon>Dikarya</taxon>
        <taxon>Ascomycota</taxon>
        <taxon>Pezizomycotina</taxon>
        <taxon>Sordariomycetes</taxon>
        <taxon>Hypocreomycetidae</taxon>
        <taxon>Hypocreales</taxon>
        <taxon>Ophiocordycipitaceae</taxon>
        <taxon>Purpureocillium</taxon>
    </lineage>
</organism>
<feature type="transmembrane region" description="Helical" evidence="5">
    <location>
        <begin position="75"/>
        <end position="94"/>
    </location>
</feature>
<feature type="compositionally biased region" description="Polar residues" evidence="4">
    <location>
        <begin position="855"/>
        <end position="886"/>
    </location>
</feature>
<keyword evidence="5" id="KW-1133">Transmembrane helix</keyword>
<evidence type="ECO:0000256" key="1">
    <source>
        <dbReference type="ARBA" id="ARBA00005495"/>
    </source>
</evidence>
<dbReference type="GO" id="GO:0016846">
    <property type="term" value="F:carbon-sulfur lyase activity"/>
    <property type="evidence" value="ECO:0007669"/>
    <property type="project" value="InterPro"/>
</dbReference>
<evidence type="ECO:0000256" key="2">
    <source>
        <dbReference type="ARBA" id="ARBA00022723"/>
    </source>
</evidence>
<accession>A0A2U3EL26</accession>
<sequence length="999" mass="110162">MDGISDGSPWVPAVLIIDRFDRIFRSDVLAVLSFLVVSLYFAFFGNRLDLLLTILFVAYSNSVAITNWMRDSTALHNLALYGIYVLTAWIIFRLSRSTLSAKRTAPWGGPGQPCLVPARTTHTRMFPKKHSFAYSYLIAGVPVGYKGDVNGIISAETRERSRLAQAWYHVDAVDYLERGHAELGLRGKLDNYLRSQGADPAEFPHAYLLTAARFLGYHFNPVSFWYLYSADKILAAIVLEVNNTFGERRPYFLLRDFAGEAKYLSGRNDAPTVARIRGSVAKDFHVSPFNSRKGMYSVLTSDPLGPDMQGFRGIDVTINLASSKGHPKLVARLFSEGDAIDPSAMGILQKTRFLISWFWVGFVTMPRIVKEAATLFYKHKLHVWYRPEPLKESLGRHADSLETKLEMAFRRYLEFRVQQSPNPASVTYTPSGITDISKDVYVSEAASERTPGDVDQIEIKVLTPIFYTRFVRYAHDFEGIFSELTENGTIWVDKPHVLPDIFLKKGAPPLHASGLTDFLSFKLIQRLRRRPERIPFAPTSVDPPGPPVSRVVDIRDFRISSMDAYILAHASDMLKREYRSAVLRLLVADNYLFGSAEFLATMLVGLRVGICCLSGGPNALLQDAGEARSQDRIQRRSKPRAGVTAAHVRHSSNSVHRVACAQASKPLPLDKCHNEPMRSDCLCVSRLTRVSRRVSTHEVDGKGSCFPHAIGAAGIPNLQGQAPADGSGAPPRRRGTEEGPSTPPPNGPVVLQAKTQNNFISAGRTSALANQFRRRATLRLHPRLQAPSPHVIEPTPAPPKLLLTAQLSLELHINTRPPRAYPAGGGKSRPELKLGLVDLTQSAYLILREAPESPPTSRLGHNQPSCLSPDTASARPSPTRSTSMPLSSPDMTTATTASASPAPPLVAVVPKAKLTINGPTKKYSSKGSSGHDVHRIFCSECGSPIAHDPDAAPEIIALKAGTFDTEIKKNLKPDTEIWTVSKLPFCQEHLAKPFTHMPE</sequence>
<evidence type="ECO:0000256" key="4">
    <source>
        <dbReference type="SAM" id="MobiDB-lite"/>
    </source>
</evidence>
<dbReference type="SUPFAM" id="SSF51316">
    <property type="entry name" value="Mss4-like"/>
    <property type="match status" value="1"/>
</dbReference>
<comment type="similarity">
    <text evidence="1">Belongs to the Gfa family.</text>
</comment>
<dbReference type="Proteomes" id="UP000245956">
    <property type="component" value="Unassembled WGS sequence"/>
</dbReference>
<feature type="transmembrane region" description="Helical" evidence="5">
    <location>
        <begin position="23"/>
        <end position="43"/>
    </location>
</feature>
<dbReference type="InterPro" id="IPR011057">
    <property type="entry name" value="Mss4-like_sf"/>
</dbReference>
<dbReference type="PANTHER" id="PTHR33973:SF4">
    <property type="entry name" value="OS07G0153300 PROTEIN"/>
    <property type="match status" value="1"/>
</dbReference>
<dbReference type="InterPro" id="IPR010775">
    <property type="entry name" value="DUF1365"/>
</dbReference>
<keyword evidence="5" id="KW-0812">Transmembrane</keyword>
<dbReference type="Pfam" id="PF04828">
    <property type="entry name" value="GFA"/>
    <property type="match status" value="1"/>
</dbReference>
<protein>
    <recommendedName>
        <fullName evidence="6">CENP-V/GFA domain-containing protein</fullName>
    </recommendedName>
</protein>
<feature type="domain" description="CENP-V/GFA" evidence="6">
    <location>
        <begin position="904"/>
        <end position="980"/>
    </location>
</feature>
<keyword evidence="5" id="KW-0472">Membrane</keyword>
<proteinExistence type="inferred from homology"/>
<evidence type="ECO:0000256" key="3">
    <source>
        <dbReference type="ARBA" id="ARBA00022833"/>
    </source>
</evidence>
<feature type="transmembrane region" description="Helical" evidence="5">
    <location>
        <begin position="50"/>
        <end position="69"/>
    </location>
</feature>
<feature type="region of interest" description="Disordered" evidence="4">
    <location>
        <begin position="715"/>
        <end position="749"/>
    </location>
</feature>
<dbReference type="AlphaFoldDB" id="A0A2U3EL26"/>
<dbReference type="GO" id="GO:0046872">
    <property type="term" value="F:metal ion binding"/>
    <property type="evidence" value="ECO:0007669"/>
    <property type="project" value="UniProtKB-KW"/>
</dbReference>
<feature type="region of interest" description="Disordered" evidence="4">
    <location>
        <begin position="852"/>
        <end position="902"/>
    </location>
</feature>
<evidence type="ECO:0000313" key="8">
    <source>
        <dbReference type="Proteomes" id="UP000245956"/>
    </source>
</evidence>
<evidence type="ECO:0000259" key="6">
    <source>
        <dbReference type="Pfam" id="PF04828"/>
    </source>
</evidence>
<name>A0A2U3EL26_PURLI</name>
<evidence type="ECO:0000256" key="5">
    <source>
        <dbReference type="SAM" id="Phobius"/>
    </source>
</evidence>
<reference evidence="7 8" key="1">
    <citation type="journal article" date="2016" name="Front. Microbiol.">
        <title>Genome and transcriptome sequences reveal the specific parasitism of the nematophagous Purpureocillium lilacinum 36-1.</title>
        <authorList>
            <person name="Xie J."/>
            <person name="Li S."/>
            <person name="Mo C."/>
            <person name="Xiao X."/>
            <person name="Peng D."/>
            <person name="Wang G."/>
            <person name="Xiao Y."/>
        </authorList>
    </citation>
    <scope>NUCLEOTIDE SEQUENCE [LARGE SCALE GENOMIC DNA]</scope>
    <source>
        <strain evidence="7 8">36-1</strain>
    </source>
</reference>
<keyword evidence="2" id="KW-0479">Metal-binding</keyword>
<keyword evidence="3" id="KW-0862">Zinc</keyword>
<dbReference type="Gene3D" id="2.170.150.70">
    <property type="match status" value="1"/>
</dbReference>
<dbReference type="Pfam" id="PF07103">
    <property type="entry name" value="DUF1365"/>
    <property type="match status" value="1"/>
</dbReference>